<keyword evidence="2" id="KW-1185">Reference proteome</keyword>
<proteinExistence type="predicted"/>
<accession>A0A511MXX8</accession>
<sequence length="168" mass="18644">MMNPTAPTRTRTPFLQTLKEILNQPVLPARPAQTAPAPQLDHLPIPGLNAHLRNGYQLETVLFEGAGSSGRYTRFAIEFHSHTGKPFTSELTRELPPQAIVIGAKVQYMDPEKLKPRIGSVLRIGKVEPDGSRYMVEARPTPALLALAAQNDPVSLQKYMKSLPWQKI</sequence>
<dbReference type="EMBL" id="BJXB01000002">
    <property type="protein sequence ID" value="GEM44997.1"/>
    <property type="molecule type" value="Genomic_DNA"/>
</dbReference>
<gene>
    <name evidence="1" type="ORF">DC3_06320</name>
</gene>
<protein>
    <submittedName>
        <fullName evidence="1">Uncharacterized protein</fullName>
    </submittedName>
</protein>
<dbReference type="AlphaFoldDB" id="A0A511MXX8"/>
<dbReference type="RefSeq" id="WP_146882229.1">
    <property type="nucleotide sequence ID" value="NZ_BJXB01000002.1"/>
</dbReference>
<reference evidence="1 2" key="1">
    <citation type="submission" date="2019-07" db="EMBL/GenBank/DDBJ databases">
        <title>Whole genome shotgun sequence of Deinococcus cellulosilyticus NBRC 106333.</title>
        <authorList>
            <person name="Hosoyama A."/>
            <person name="Uohara A."/>
            <person name="Ohji S."/>
            <person name="Ichikawa N."/>
        </authorList>
    </citation>
    <scope>NUCLEOTIDE SEQUENCE [LARGE SCALE GENOMIC DNA]</scope>
    <source>
        <strain evidence="1 2">NBRC 106333</strain>
    </source>
</reference>
<organism evidence="1 2">
    <name type="scientific">Deinococcus cellulosilyticus (strain DSM 18568 / NBRC 106333 / KACC 11606 / 5516J-15)</name>
    <dbReference type="NCBI Taxonomy" id="1223518"/>
    <lineage>
        <taxon>Bacteria</taxon>
        <taxon>Thermotogati</taxon>
        <taxon>Deinococcota</taxon>
        <taxon>Deinococci</taxon>
        <taxon>Deinococcales</taxon>
        <taxon>Deinococcaceae</taxon>
        <taxon>Deinococcus</taxon>
    </lineage>
</organism>
<comment type="caution">
    <text evidence="1">The sequence shown here is derived from an EMBL/GenBank/DDBJ whole genome shotgun (WGS) entry which is preliminary data.</text>
</comment>
<evidence type="ECO:0000313" key="1">
    <source>
        <dbReference type="EMBL" id="GEM44997.1"/>
    </source>
</evidence>
<evidence type="ECO:0000313" key="2">
    <source>
        <dbReference type="Proteomes" id="UP000321306"/>
    </source>
</evidence>
<dbReference type="Proteomes" id="UP000321306">
    <property type="component" value="Unassembled WGS sequence"/>
</dbReference>
<dbReference type="OrthoDB" id="9830684at2"/>
<name>A0A511MXX8_DEIC1</name>